<name>A0A7S3Q701_9STRA</name>
<evidence type="ECO:0000256" key="2">
    <source>
        <dbReference type="ARBA" id="ARBA00006472"/>
    </source>
</evidence>
<organism evidence="6">
    <name type="scientific">Chaetoceros debilis</name>
    <dbReference type="NCBI Taxonomy" id="122233"/>
    <lineage>
        <taxon>Eukaryota</taxon>
        <taxon>Sar</taxon>
        <taxon>Stramenopiles</taxon>
        <taxon>Ochrophyta</taxon>
        <taxon>Bacillariophyta</taxon>
        <taxon>Coscinodiscophyceae</taxon>
        <taxon>Chaetocerotophycidae</taxon>
        <taxon>Chaetocerotales</taxon>
        <taxon>Chaetocerotaceae</taxon>
        <taxon>Chaetoceros</taxon>
    </lineage>
</organism>
<dbReference type="InterPro" id="IPR001533">
    <property type="entry name" value="Pterin_deHydtase"/>
</dbReference>
<evidence type="ECO:0000256" key="5">
    <source>
        <dbReference type="SAM" id="MobiDB-lite"/>
    </source>
</evidence>
<dbReference type="SUPFAM" id="SSF55248">
    <property type="entry name" value="PCD-like"/>
    <property type="match status" value="1"/>
</dbReference>
<dbReference type="InterPro" id="IPR036428">
    <property type="entry name" value="PCD_sf"/>
</dbReference>
<evidence type="ECO:0000256" key="1">
    <source>
        <dbReference type="ARBA" id="ARBA00001554"/>
    </source>
</evidence>
<comment type="catalytic activity">
    <reaction evidence="1">
        <text>(4aS,6R)-4a-hydroxy-L-erythro-5,6,7,8-tetrahydrobiopterin = (6R)-L-erythro-6,7-dihydrobiopterin + H2O</text>
        <dbReference type="Rhea" id="RHEA:11920"/>
        <dbReference type="ChEBI" id="CHEBI:15377"/>
        <dbReference type="ChEBI" id="CHEBI:15642"/>
        <dbReference type="ChEBI" id="CHEBI:43120"/>
        <dbReference type="EC" id="4.2.1.96"/>
    </reaction>
</comment>
<accession>A0A7S3Q701</accession>
<protein>
    <recommendedName>
        <fullName evidence="3">4a-hydroxytetrahydrobiopterin dehydratase</fullName>
        <ecNumber evidence="3">4.2.1.96</ecNumber>
    </recommendedName>
</protein>
<evidence type="ECO:0000313" key="6">
    <source>
        <dbReference type="EMBL" id="CAE0467383.1"/>
    </source>
</evidence>
<dbReference type="EMBL" id="HBIO01015864">
    <property type="protein sequence ID" value="CAE0467383.1"/>
    <property type="molecule type" value="Transcribed_RNA"/>
</dbReference>
<comment type="similarity">
    <text evidence="2">Belongs to the pterin-4-alpha-carbinolamine dehydratase family.</text>
</comment>
<dbReference type="EC" id="4.2.1.96" evidence="3"/>
<proteinExistence type="inferred from homology"/>
<dbReference type="Pfam" id="PF01329">
    <property type="entry name" value="Pterin_4a"/>
    <property type="match status" value="1"/>
</dbReference>
<evidence type="ECO:0000256" key="4">
    <source>
        <dbReference type="ARBA" id="ARBA00023239"/>
    </source>
</evidence>
<keyword evidence="4" id="KW-0456">Lyase</keyword>
<sequence>MMAMPYSLAGRHARRRFIAHNVSRSSSCCAVNCNDATDSNRIFIQPTLRRLQFHRNNFFRDRPGKGMNRMNLHCSHRVITSSSSSRRSQDPMAKRPNKVCDPYGQGGKPLSRIDATNQLLILDEGWVLEDDQSPAGDEDEEIKHEENYVLPPQSLSKDYYHSNYIDASKFASVVAAVAHNNNHYPSIILERKLMKREKAWRVVTTVKCRTETLGGLSFNDFHVAMLIDVEAGREEVRRFLLIIEDSLKKHT</sequence>
<gene>
    <name evidence="6" type="ORF">CDEB00056_LOCUS12235</name>
</gene>
<dbReference type="Gene3D" id="3.30.1360.20">
    <property type="entry name" value="Transcriptional coactivator/pterin dehydratase"/>
    <property type="match status" value="1"/>
</dbReference>
<reference evidence="6" key="1">
    <citation type="submission" date="2021-01" db="EMBL/GenBank/DDBJ databases">
        <authorList>
            <person name="Corre E."/>
            <person name="Pelletier E."/>
            <person name="Niang G."/>
            <person name="Scheremetjew M."/>
            <person name="Finn R."/>
            <person name="Kale V."/>
            <person name="Holt S."/>
            <person name="Cochrane G."/>
            <person name="Meng A."/>
            <person name="Brown T."/>
            <person name="Cohen L."/>
        </authorList>
    </citation>
    <scope>NUCLEOTIDE SEQUENCE</scope>
    <source>
        <strain evidence="6">MM31A-1</strain>
    </source>
</reference>
<dbReference type="GO" id="GO:0006729">
    <property type="term" value="P:tetrahydrobiopterin biosynthetic process"/>
    <property type="evidence" value="ECO:0007669"/>
    <property type="project" value="InterPro"/>
</dbReference>
<dbReference type="AlphaFoldDB" id="A0A7S3Q701"/>
<evidence type="ECO:0000256" key="3">
    <source>
        <dbReference type="ARBA" id="ARBA00013252"/>
    </source>
</evidence>
<dbReference type="GO" id="GO:0008124">
    <property type="term" value="F:4-alpha-hydroxytetrahydrobiopterin dehydratase activity"/>
    <property type="evidence" value="ECO:0007669"/>
    <property type="project" value="UniProtKB-EC"/>
</dbReference>
<feature type="region of interest" description="Disordered" evidence="5">
    <location>
        <begin position="78"/>
        <end position="107"/>
    </location>
</feature>